<protein>
    <submittedName>
        <fullName evidence="1">Uncharacterized protein</fullName>
    </submittedName>
</protein>
<dbReference type="EMBL" id="JAQQWK010000007">
    <property type="protein sequence ID" value="KAK8036664.1"/>
    <property type="molecule type" value="Genomic_DNA"/>
</dbReference>
<accession>A0ABR1SSH8</accession>
<gene>
    <name evidence="1" type="ORF">PG993_008647</name>
</gene>
<reference evidence="1 2" key="1">
    <citation type="submission" date="2023-01" db="EMBL/GenBank/DDBJ databases">
        <title>Analysis of 21 Apiospora genomes using comparative genomics revels a genus with tremendous synthesis potential of carbohydrate active enzymes and secondary metabolites.</title>
        <authorList>
            <person name="Sorensen T."/>
        </authorList>
    </citation>
    <scope>NUCLEOTIDE SEQUENCE [LARGE SCALE GENOMIC DNA]</scope>
    <source>
        <strain evidence="1 2">CBS 33761</strain>
    </source>
</reference>
<sequence length="66" mass="7435">MDGPLKAKEALAPFRRTHPSVAVEVHHTTAANKRLQIDSVLDKLRTFITFLVDSKERKKCLGIATY</sequence>
<comment type="caution">
    <text evidence="1">The sequence shown here is derived from an EMBL/GenBank/DDBJ whole genome shotgun (WGS) entry which is preliminary data.</text>
</comment>
<organism evidence="1 2">
    <name type="scientific">Apiospora rasikravindrae</name>
    <dbReference type="NCBI Taxonomy" id="990691"/>
    <lineage>
        <taxon>Eukaryota</taxon>
        <taxon>Fungi</taxon>
        <taxon>Dikarya</taxon>
        <taxon>Ascomycota</taxon>
        <taxon>Pezizomycotina</taxon>
        <taxon>Sordariomycetes</taxon>
        <taxon>Xylariomycetidae</taxon>
        <taxon>Amphisphaeriales</taxon>
        <taxon>Apiosporaceae</taxon>
        <taxon>Apiospora</taxon>
    </lineage>
</organism>
<evidence type="ECO:0000313" key="2">
    <source>
        <dbReference type="Proteomes" id="UP001444661"/>
    </source>
</evidence>
<dbReference type="Proteomes" id="UP001444661">
    <property type="component" value="Unassembled WGS sequence"/>
</dbReference>
<evidence type="ECO:0000313" key="1">
    <source>
        <dbReference type="EMBL" id="KAK8036664.1"/>
    </source>
</evidence>
<name>A0ABR1SSH8_9PEZI</name>
<proteinExistence type="predicted"/>
<keyword evidence="2" id="KW-1185">Reference proteome</keyword>